<dbReference type="InterPro" id="IPR038973">
    <property type="entry name" value="MutL/Mlh/Pms-like"/>
</dbReference>
<dbReference type="PROSITE" id="PS50118">
    <property type="entry name" value="HMG_BOX_2"/>
    <property type="match status" value="1"/>
</dbReference>
<feature type="domain" description="HMG box" evidence="4">
    <location>
        <begin position="462"/>
        <end position="530"/>
    </location>
</feature>
<dbReference type="FunFam" id="3.30.565.10:FF:000017">
    <property type="entry name" value="PMS1 homolog 1, mismatch repair system component"/>
    <property type="match status" value="1"/>
</dbReference>
<dbReference type="Pfam" id="PF00505">
    <property type="entry name" value="HMG_box"/>
    <property type="match status" value="1"/>
</dbReference>
<keyword evidence="2" id="KW-0227">DNA damage</keyword>
<dbReference type="NCBIfam" id="TIGR00585">
    <property type="entry name" value="mutl"/>
    <property type="match status" value="1"/>
</dbReference>
<dbReference type="InterPro" id="IPR036890">
    <property type="entry name" value="HATPase_C_sf"/>
</dbReference>
<proteinExistence type="inferred from homology"/>
<dbReference type="GO" id="GO:0032389">
    <property type="term" value="C:MutLalpha complex"/>
    <property type="evidence" value="ECO:0007669"/>
    <property type="project" value="TreeGrafter"/>
</dbReference>
<dbReference type="GO" id="GO:0030983">
    <property type="term" value="F:mismatched DNA binding"/>
    <property type="evidence" value="ECO:0007669"/>
    <property type="project" value="InterPro"/>
</dbReference>
<protein>
    <recommendedName>
        <fullName evidence="4">HMG box domain-containing protein</fullName>
    </recommendedName>
</protein>
<dbReference type="GO" id="GO:0140664">
    <property type="term" value="F:ATP-dependent DNA damage sensor activity"/>
    <property type="evidence" value="ECO:0007669"/>
    <property type="project" value="InterPro"/>
</dbReference>
<dbReference type="InterPro" id="IPR013507">
    <property type="entry name" value="DNA_mismatch_S5_2-like"/>
</dbReference>
<dbReference type="PROSITE" id="PS00058">
    <property type="entry name" value="DNA_MISMATCH_REPAIR_1"/>
    <property type="match status" value="1"/>
</dbReference>
<dbReference type="InterPro" id="IPR002099">
    <property type="entry name" value="MutL/Mlh/PMS"/>
</dbReference>
<dbReference type="SUPFAM" id="SSF54211">
    <property type="entry name" value="Ribosomal protein S5 domain 2-like"/>
    <property type="match status" value="1"/>
</dbReference>
<dbReference type="Proteomes" id="UP000472264">
    <property type="component" value="Chromosome 21"/>
</dbReference>
<reference evidence="5" key="2">
    <citation type="submission" date="2025-08" db="UniProtKB">
        <authorList>
            <consortium name="Ensembl"/>
        </authorList>
    </citation>
    <scope>IDENTIFICATION</scope>
</reference>
<evidence type="ECO:0000256" key="3">
    <source>
        <dbReference type="PROSITE-ProRule" id="PRU00267"/>
    </source>
</evidence>
<dbReference type="SMART" id="SM00398">
    <property type="entry name" value="HMG"/>
    <property type="match status" value="1"/>
</dbReference>
<dbReference type="FunFam" id="3.30.230.10:FF:000030">
    <property type="entry name" value="PMS1 homolog 1, mismatch repair system component"/>
    <property type="match status" value="1"/>
</dbReference>
<dbReference type="SUPFAM" id="SSF47095">
    <property type="entry name" value="HMG-box"/>
    <property type="match status" value="1"/>
</dbReference>
<dbReference type="FunFam" id="1.10.30.10:FF:000026">
    <property type="entry name" value="PMS1 homolog 1, mismatch repair system component"/>
    <property type="match status" value="1"/>
</dbReference>
<name>A0A665W577_ECHNA</name>
<dbReference type="InterPro" id="IPR020568">
    <property type="entry name" value="Ribosomal_Su5_D2-typ_SF"/>
</dbReference>
<dbReference type="SUPFAM" id="SSF55874">
    <property type="entry name" value="ATPase domain of HSP90 chaperone/DNA topoisomerase II/histidine kinase"/>
    <property type="match status" value="1"/>
</dbReference>
<evidence type="ECO:0000256" key="2">
    <source>
        <dbReference type="ARBA" id="ARBA00022763"/>
    </source>
</evidence>
<keyword evidence="3" id="KW-0539">Nucleus</keyword>
<dbReference type="Pfam" id="PF13589">
    <property type="entry name" value="HATPase_c_3"/>
    <property type="match status" value="1"/>
</dbReference>
<comment type="similarity">
    <text evidence="1">Belongs to the DNA mismatch repair MutL/HexB family.</text>
</comment>
<dbReference type="GO" id="GO:0016887">
    <property type="term" value="F:ATP hydrolysis activity"/>
    <property type="evidence" value="ECO:0007669"/>
    <property type="project" value="InterPro"/>
</dbReference>
<dbReference type="GO" id="GO:0005524">
    <property type="term" value="F:ATP binding"/>
    <property type="evidence" value="ECO:0007669"/>
    <property type="project" value="InterPro"/>
</dbReference>
<accession>A0A665W577</accession>
<dbReference type="Gene3D" id="3.30.565.10">
    <property type="entry name" value="Histidine kinase-like ATPase, C-terminal domain"/>
    <property type="match status" value="1"/>
</dbReference>
<dbReference type="InterPro" id="IPR009071">
    <property type="entry name" value="HMG_box_dom"/>
</dbReference>
<dbReference type="InterPro" id="IPR014721">
    <property type="entry name" value="Ribsml_uS5_D2-typ_fold_subgr"/>
</dbReference>
<dbReference type="InterPro" id="IPR036910">
    <property type="entry name" value="HMG_box_dom_sf"/>
</dbReference>
<evidence type="ECO:0000313" key="5">
    <source>
        <dbReference type="Ensembl" id="ENSENLP00000038887.1"/>
    </source>
</evidence>
<evidence type="ECO:0000313" key="6">
    <source>
        <dbReference type="Proteomes" id="UP000472264"/>
    </source>
</evidence>
<dbReference type="SMART" id="SM01340">
    <property type="entry name" value="DNA_mis_repair"/>
    <property type="match status" value="1"/>
</dbReference>
<dbReference type="Pfam" id="PF01119">
    <property type="entry name" value="DNA_mis_repair"/>
    <property type="match status" value="1"/>
</dbReference>
<keyword evidence="3" id="KW-0238">DNA-binding</keyword>
<organism evidence="5 6">
    <name type="scientific">Echeneis naucrates</name>
    <name type="common">Live sharksucker</name>
    <dbReference type="NCBI Taxonomy" id="173247"/>
    <lineage>
        <taxon>Eukaryota</taxon>
        <taxon>Metazoa</taxon>
        <taxon>Chordata</taxon>
        <taxon>Craniata</taxon>
        <taxon>Vertebrata</taxon>
        <taxon>Euteleostomi</taxon>
        <taxon>Actinopterygii</taxon>
        <taxon>Neopterygii</taxon>
        <taxon>Teleostei</taxon>
        <taxon>Neoteleostei</taxon>
        <taxon>Acanthomorphata</taxon>
        <taxon>Carangaria</taxon>
        <taxon>Carangiformes</taxon>
        <taxon>Echeneidae</taxon>
        <taxon>Echeneis</taxon>
    </lineage>
</organism>
<dbReference type="InterPro" id="IPR014762">
    <property type="entry name" value="DNA_mismatch_repair_CS"/>
</dbReference>
<gene>
    <name evidence="5" type="primary">pms1</name>
</gene>
<reference evidence="5" key="3">
    <citation type="submission" date="2025-09" db="UniProtKB">
        <authorList>
            <consortium name="Ensembl"/>
        </authorList>
    </citation>
    <scope>IDENTIFICATION</scope>
</reference>
<evidence type="ECO:0000259" key="4">
    <source>
        <dbReference type="PROSITE" id="PS50118"/>
    </source>
</evidence>
<feature type="DNA-binding region" description="HMG box" evidence="3">
    <location>
        <begin position="462"/>
        <end position="530"/>
    </location>
</feature>
<dbReference type="PANTHER" id="PTHR10073">
    <property type="entry name" value="DNA MISMATCH REPAIR PROTEIN MLH, PMS, MUTL"/>
    <property type="match status" value="1"/>
</dbReference>
<dbReference type="Gene3D" id="1.10.30.10">
    <property type="entry name" value="High mobility group box domain"/>
    <property type="match status" value="1"/>
</dbReference>
<dbReference type="Gene3D" id="3.30.230.10">
    <property type="match status" value="1"/>
</dbReference>
<dbReference type="GO" id="GO:0006298">
    <property type="term" value="P:mismatch repair"/>
    <property type="evidence" value="ECO:0007669"/>
    <property type="project" value="InterPro"/>
</dbReference>
<evidence type="ECO:0000256" key="1">
    <source>
        <dbReference type="ARBA" id="ARBA00006082"/>
    </source>
</evidence>
<reference evidence="5" key="1">
    <citation type="submission" date="2021-04" db="EMBL/GenBank/DDBJ databases">
        <authorList>
            <consortium name="Wellcome Sanger Institute Data Sharing"/>
        </authorList>
    </citation>
    <scope>NUCLEOTIDE SEQUENCE [LARGE SCALE GENOMIC DNA]</scope>
</reference>
<dbReference type="Ensembl" id="ENSENLT00000039909.1">
    <property type="protein sequence ID" value="ENSENLP00000038887.1"/>
    <property type="gene ID" value="ENSENLG00000016776.1"/>
</dbReference>
<dbReference type="CDD" id="cd21985">
    <property type="entry name" value="HMG-box_PMS1"/>
    <property type="match status" value="1"/>
</dbReference>
<sequence length="827" mass="92888">MKQLAPDTVRLLSSSQVITSVVNVLKELMENSLDAGALCIDIKLENYGLDRIEVRDNGHGIKAADTPVMAKRHFTSKICSHEDLQHLETYGFRGEALGSICAVAEVAVTTKTVEDNISTQYTLNFKGEVVSQKPSHLGQGTTVSILKLFKNIPVRRQYYSSVKKCKEELKKVQDLLMAYAIIKPVLRLTLVHNKVVVWQKAKTPDLRSSLLATLGLDVIFLFHNQHYHHSYFIQILLDGFFPKPGASYTSTSSSSPDKTFIFVNNRPVHHKDIMKLLRQHYTAQYPDDTARNRYPILVLKITVSASSVDVNLTPDKTQVLLHDKVAMKLRLSQKFDWIVSQIPAELGCNSFLCNDETAQSCSQTLEAGSASKCLERLDNVVSIVNTSVDQLSAEDWSRGTALTDPLTREPLKPVKIHQPSKHNHSDSVELKNHCSSNKKMFNAITEKQVALTAYDLISNRAMRAPLSPAALFEKEARADVLREKPTASLQDISIAVHERWKNLQEEDRKKYEEKAKKCLEHHDQRTKFASAEGPRQPCKSAATTHLHSQKRKVPFSNQPLLDQLFSAQPQKKLKNPATKPSQPLPCSVAALRLQLQRLSSQSSATPQGLHLVNRLASQNAWVILCGQRLMLLNPFRVEEALLFKRLLENNILPTESLQNPIQLTDGSLGGPEYTDALCKMEKQTPKMNGQMHFSDPRLIANGFKITLTPGLMSAERHLEVTAMADCVPFLGVEDLREILTAVLHRKARTVQECRPLKITNYLQGEAVRLARQLPTNLSREDVEETLLRMEQQLGEKIQTCIHGRPFLQHLSDIPSTDQEAKETTVYG</sequence>
<dbReference type="AlphaFoldDB" id="A0A665W577"/>
<dbReference type="CDD" id="cd16926">
    <property type="entry name" value="HATPase_MutL-MLH-PMS-like"/>
    <property type="match status" value="1"/>
</dbReference>
<keyword evidence="6" id="KW-1185">Reference proteome</keyword>
<dbReference type="PANTHER" id="PTHR10073:SF54">
    <property type="entry name" value="PMS1 PROTEIN HOMOLOG 1"/>
    <property type="match status" value="1"/>
</dbReference>